<organism evidence="1 2">
    <name type="scientific">Xylanibacillus composti</name>
    <dbReference type="NCBI Taxonomy" id="1572762"/>
    <lineage>
        <taxon>Bacteria</taxon>
        <taxon>Bacillati</taxon>
        <taxon>Bacillota</taxon>
        <taxon>Bacilli</taxon>
        <taxon>Bacillales</taxon>
        <taxon>Paenibacillaceae</taxon>
        <taxon>Xylanibacillus</taxon>
    </lineage>
</organism>
<dbReference type="EMBL" id="BOVK01000015">
    <property type="protein sequence ID" value="GIQ68354.1"/>
    <property type="molecule type" value="Genomic_DNA"/>
</dbReference>
<dbReference type="RefSeq" id="WP_213410951.1">
    <property type="nucleotide sequence ID" value="NZ_BOVK01000015.1"/>
</dbReference>
<evidence type="ECO:0000313" key="2">
    <source>
        <dbReference type="Proteomes" id="UP000677918"/>
    </source>
</evidence>
<sequence>MEITDRLLEVLRYQLRKEGLSVKQPNPDEALIISRDEKPLAYVQDDGFVLYPAGDYQESSKRIAPLVSQVWEMERAYQEAPAMGIDSVSEYRKLLDYNGYVLATRYDGEGEFTFVNWQYTYNKSAVSLGHYFHKNAYSEAKEDFLFRSGLAEDVTSFRLDELSVIREALLFRGIQDAELSSEDRVNLDRVLHRIDALLLPIDKLLLEAEAEADRER</sequence>
<reference evidence="1" key="1">
    <citation type="submission" date="2021-04" db="EMBL/GenBank/DDBJ databases">
        <title>Draft genome sequence of Xylanibacillus composti strain K13.</title>
        <authorList>
            <person name="Uke A."/>
            <person name="Chhe C."/>
            <person name="Baramee S."/>
            <person name="Kosugi A."/>
        </authorList>
    </citation>
    <scope>NUCLEOTIDE SEQUENCE</scope>
    <source>
        <strain evidence="1">K13</strain>
    </source>
</reference>
<protein>
    <submittedName>
        <fullName evidence="1">Uncharacterized protein</fullName>
    </submittedName>
</protein>
<keyword evidence="2" id="KW-1185">Reference proteome</keyword>
<comment type="caution">
    <text evidence="1">The sequence shown here is derived from an EMBL/GenBank/DDBJ whole genome shotgun (WGS) entry which is preliminary data.</text>
</comment>
<dbReference type="Proteomes" id="UP000677918">
    <property type="component" value="Unassembled WGS sequence"/>
</dbReference>
<dbReference type="AlphaFoldDB" id="A0A8J4H018"/>
<name>A0A8J4H018_9BACL</name>
<accession>A0A8J4H018</accession>
<gene>
    <name evidence="1" type="ORF">XYCOK13_11780</name>
</gene>
<proteinExistence type="predicted"/>
<evidence type="ECO:0000313" key="1">
    <source>
        <dbReference type="EMBL" id="GIQ68354.1"/>
    </source>
</evidence>